<proteinExistence type="predicted"/>
<dbReference type="InterPro" id="IPR057460">
    <property type="entry name" value="CAF17_C"/>
</dbReference>
<dbReference type="SUPFAM" id="SSF103025">
    <property type="entry name" value="Folate-binding domain"/>
    <property type="match status" value="1"/>
</dbReference>
<reference evidence="3" key="2">
    <citation type="submission" date="2023-01" db="EMBL/GenBank/DDBJ databases">
        <authorList>
            <person name="Sun Q."/>
            <person name="Evtushenko L."/>
        </authorList>
    </citation>
    <scope>NUCLEOTIDE SEQUENCE</scope>
    <source>
        <strain evidence="3">VKM B-1513</strain>
    </source>
</reference>
<gene>
    <name evidence="3" type="primary">gcvT</name>
    <name evidence="3" type="ORF">GCM10017621_00990</name>
</gene>
<dbReference type="InterPro" id="IPR045179">
    <property type="entry name" value="YgfZ/GcvT"/>
</dbReference>
<dbReference type="EMBL" id="BSFE01000001">
    <property type="protein sequence ID" value="GLK50591.1"/>
    <property type="molecule type" value="Genomic_DNA"/>
</dbReference>
<name>A0A9W6MM79_9PROT</name>
<organism evidence="3 4">
    <name type="scientific">Maricaulis virginensis</name>
    <dbReference type="NCBI Taxonomy" id="144022"/>
    <lineage>
        <taxon>Bacteria</taxon>
        <taxon>Pseudomonadati</taxon>
        <taxon>Pseudomonadota</taxon>
        <taxon>Alphaproteobacteria</taxon>
        <taxon>Maricaulales</taxon>
        <taxon>Maricaulaceae</taxon>
        <taxon>Maricaulis</taxon>
    </lineage>
</organism>
<dbReference type="AlphaFoldDB" id="A0A9W6MM79"/>
<dbReference type="InterPro" id="IPR017703">
    <property type="entry name" value="YgfZ/GCV_T_CS"/>
</dbReference>
<sequence>MTLPDTPPRRLPGRTVISVAGDEARSFLQRVITADITGLEPGECRPGALLTPQGKILADFMIFAEDNTVWLDVPEASAEGLVKRLTLFKLRAKAEIVMNTDLAAVWATAPFPGSAPDPRLGGRIHRGIARALEAGEDKPLDTYEFEAGVPAFGRDYGEAEVFPTDVNLDVYGGVGWKKGCFIGQEVVSRMKRRGTIRKRSIPAVFAGEAPPRGTAVMAGTAKIGAISSSAGHTAIVLARIDKLAEVDRHAEADGQQVHLTIDEALLPPPPAQQPAGRA</sequence>
<dbReference type="Gene3D" id="3.30.1360.120">
    <property type="entry name" value="Probable tRNA modification gtpase trme, domain 1"/>
    <property type="match status" value="2"/>
</dbReference>
<keyword evidence="4" id="KW-1185">Reference proteome</keyword>
<evidence type="ECO:0000259" key="2">
    <source>
        <dbReference type="Pfam" id="PF25455"/>
    </source>
</evidence>
<dbReference type="PANTHER" id="PTHR22602:SF0">
    <property type="entry name" value="TRANSFERASE CAF17, MITOCHONDRIAL-RELATED"/>
    <property type="match status" value="1"/>
</dbReference>
<dbReference type="GO" id="GO:0016226">
    <property type="term" value="P:iron-sulfur cluster assembly"/>
    <property type="evidence" value="ECO:0007669"/>
    <property type="project" value="TreeGrafter"/>
</dbReference>
<evidence type="ECO:0000313" key="3">
    <source>
        <dbReference type="EMBL" id="GLK50591.1"/>
    </source>
</evidence>
<dbReference type="Proteomes" id="UP001143486">
    <property type="component" value="Unassembled WGS sequence"/>
</dbReference>
<dbReference type="InterPro" id="IPR027266">
    <property type="entry name" value="TrmE/GcvT-like"/>
</dbReference>
<comment type="caution">
    <text evidence="3">The sequence shown here is derived from an EMBL/GenBank/DDBJ whole genome shotgun (WGS) entry which is preliminary data.</text>
</comment>
<evidence type="ECO:0000256" key="1">
    <source>
        <dbReference type="ARBA" id="ARBA00022946"/>
    </source>
</evidence>
<dbReference type="NCBIfam" id="TIGR03317">
    <property type="entry name" value="ygfZ_signature"/>
    <property type="match status" value="1"/>
</dbReference>
<dbReference type="Pfam" id="PF25455">
    <property type="entry name" value="Beta-barrel_CAF17_C"/>
    <property type="match status" value="1"/>
</dbReference>
<dbReference type="PANTHER" id="PTHR22602">
    <property type="entry name" value="TRANSFERASE CAF17, MITOCHONDRIAL-RELATED"/>
    <property type="match status" value="1"/>
</dbReference>
<reference evidence="3" key="1">
    <citation type="journal article" date="2014" name="Int. J. Syst. Evol. Microbiol.">
        <title>Complete genome sequence of Corynebacterium casei LMG S-19264T (=DSM 44701T), isolated from a smear-ripened cheese.</title>
        <authorList>
            <consortium name="US DOE Joint Genome Institute (JGI-PGF)"/>
            <person name="Walter F."/>
            <person name="Albersmeier A."/>
            <person name="Kalinowski J."/>
            <person name="Ruckert C."/>
        </authorList>
    </citation>
    <scope>NUCLEOTIDE SEQUENCE</scope>
    <source>
        <strain evidence="3">VKM B-1513</strain>
    </source>
</reference>
<dbReference type="RefSeq" id="WP_271184992.1">
    <property type="nucleotide sequence ID" value="NZ_BSFE01000001.1"/>
</dbReference>
<dbReference type="PIRSF" id="PIRSF006487">
    <property type="entry name" value="GcvT"/>
    <property type="match status" value="1"/>
</dbReference>
<keyword evidence="1" id="KW-0809">Transit peptide</keyword>
<feature type="domain" description="CAF17 C-terminal" evidence="2">
    <location>
        <begin position="197"/>
        <end position="261"/>
    </location>
</feature>
<accession>A0A9W6MM79</accession>
<protein>
    <submittedName>
        <fullName evidence="3">Folate-binding protein</fullName>
    </submittedName>
</protein>
<evidence type="ECO:0000313" key="4">
    <source>
        <dbReference type="Proteomes" id="UP001143486"/>
    </source>
</evidence>